<name>A0ABT7DWG9_9NEIS</name>
<keyword evidence="1" id="KW-0255">Endonuclease</keyword>
<reference evidence="1" key="1">
    <citation type="submission" date="2023-03" db="EMBL/GenBank/DDBJ databases">
        <title>Chitinimonas shenzhenensis gen. nov., sp. nov., a novel member of family Burkholderiaceae isolated from activated sludge collected in Shen Zhen, China.</title>
        <authorList>
            <person name="Wang X."/>
        </authorList>
    </citation>
    <scope>NUCLEOTIDE SEQUENCE</scope>
    <source>
        <strain evidence="1">DQS-5</strain>
    </source>
</reference>
<gene>
    <name evidence="1" type="ORF">PZA18_10150</name>
</gene>
<evidence type="ECO:0000313" key="1">
    <source>
        <dbReference type="EMBL" id="MDK2124412.1"/>
    </source>
</evidence>
<dbReference type="RefSeq" id="WP_284100725.1">
    <property type="nucleotide sequence ID" value="NZ_JARRAF010000010.1"/>
</dbReference>
<protein>
    <submittedName>
        <fullName evidence="1">HNH endonuclease</fullName>
    </submittedName>
</protein>
<proteinExistence type="predicted"/>
<evidence type="ECO:0000313" key="2">
    <source>
        <dbReference type="Proteomes" id="UP001172778"/>
    </source>
</evidence>
<sequence length="196" mass="21692">MTHLTTPTLTHYRGVLGLTRPVPAPLRRWLEEAGEVCAFCGEPTGPHRGVVFRDGNARNRDAHNLALACALCRLAAHPVAAGVMGLARLAWLPELQQWQINLLARRAWLDADHPQPGRRRLAEELSARLERGVARLALRYGEAAIYPAIFADLAAAESEAACDEIERALDGLRLVPLASAFRREIEDWRRLEAGRA</sequence>
<dbReference type="EMBL" id="JARRAF010000010">
    <property type="protein sequence ID" value="MDK2124412.1"/>
    <property type="molecule type" value="Genomic_DNA"/>
</dbReference>
<keyword evidence="1" id="KW-0378">Hydrolase</keyword>
<dbReference type="GO" id="GO:0004519">
    <property type="term" value="F:endonuclease activity"/>
    <property type="evidence" value="ECO:0007669"/>
    <property type="project" value="UniProtKB-KW"/>
</dbReference>
<organism evidence="1 2">
    <name type="scientific">Parachitinimonas caeni</name>
    <dbReference type="NCBI Taxonomy" id="3031301"/>
    <lineage>
        <taxon>Bacteria</taxon>
        <taxon>Pseudomonadati</taxon>
        <taxon>Pseudomonadota</taxon>
        <taxon>Betaproteobacteria</taxon>
        <taxon>Neisseriales</taxon>
        <taxon>Chitinibacteraceae</taxon>
        <taxon>Parachitinimonas</taxon>
    </lineage>
</organism>
<accession>A0ABT7DWG9</accession>
<keyword evidence="2" id="KW-1185">Reference proteome</keyword>
<dbReference type="Proteomes" id="UP001172778">
    <property type="component" value="Unassembled WGS sequence"/>
</dbReference>
<comment type="caution">
    <text evidence="1">The sequence shown here is derived from an EMBL/GenBank/DDBJ whole genome shotgun (WGS) entry which is preliminary data.</text>
</comment>
<keyword evidence="1" id="KW-0540">Nuclease</keyword>